<reference evidence="17" key="1">
    <citation type="submission" date="2025-08" db="UniProtKB">
        <authorList>
            <consortium name="RefSeq"/>
        </authorList>
    </citation>
    <scope>IDENTIFICATION</scope>
    <source>
        <tissue evidence="17">Sperm</tissue>
    </source>
</reference>
<evidence type="ECO:0000256" key="7">
    <source>
        <dbReference type="ARBA" id="ARBA00023242"/>
    </source>
</evidence>
<keyword evidence="5 14" id="KW-0175">Coiled coil</keyword>
<dbReference type="Gene3D" id="6.10.280.120">
    <property type="entry name" value="Growth arrest and DNA-damage-inducible proteins-interacting protein 1"/>
    <property type="match status" value="1"/>
</dbReference>
<dbReference type="AlphaFoldDB" id="A0AAJ7WKV0"/>
<evidence type="ECO:0000256" key="8">
    <source>
        <dbReference type="ARBA" id="ARBA00023274"/>
    </source>
</evidence>
<comment type="subcellular location">
    <subcellularLocation>
        <location evidence="2">Mitochondrion</location>
    </subcellularLocation>
    <subcellularLocation>
        <location evidence="1">Nucleus</location>
    </subcellularLocation>
</comment>
<feature type="region of interest" description="Disordered" evidence="15">
    <location>
        <begin position="13"/>
        <end position="125"/>
    </location>
</feature>
<dbReference type="InterPro" id="IPR043035">
    <property type="entry name" value="Ribosomal_mL64_sf"/>
</dbReference>
<dbReference type="InterPro" id="IPR018472">
    <property type="entry name" value="Ribosomal_mL64"/>
</dbReference>
<feature type="coiled-coil region" evidence="14">
    <location>
        <begin position="246"/>
        <end position="273"/>
    </location>
</feature>
<dbReference type="GO" id="GO:0005840">
    <property type="term" value="C:ribosome"/>
    <property type="evidence" value="ECO:0007669"/>
    <property type="project" value="UniProtKB-KW"/>
</dbReference>
<dbReference type="KEGG" id="pmrn:116938333"/>
<accession>A0AAJ7WKV0</accession>
<sequence>MASPLRAWLRLFARPPPHASPRSRLAPGASARCPPPAAAALGPQSRAYRAPPLRYDTGPQAGPHSGPRAFLARPPQEATAERLSSAETGPDPGSPLARPRSGPPRRLESPPRDPEGLTGDWRSSPEALRKAFGRYGAQRSGVDPGALWAWAAEVEAVEEEATLGEKLANVARREAEEEQRRRESASRISTAMASMPSAVSAWRRESLAARGRALVDRQRRAGLVERLHQRLGTTGGAGDHRDRRFQQLLAEEEEAERRRLKKLRRQQKALEAVATRGRGPGGGG</sequence>
<evidence type="ECO:0000256" key="6">
    <source>
        <dbReference type="ARBA" id="ARBA00023128"/>
    </source>
</evidence>
<dbReference type="PANTHER" id="PTHR31761:SF1">
    <property type="entry name" value="LARGE RIBOSOMAL SUBUNIT PROTEIN ML64"/>
    <property type="match status" value="1"/>
</dbReference>
<evidence type="ECO:0000256" key="1">
    <source>
        <dbReference type="ARBA" id="ARBA00004123"/>
    </source>
</evidence>
<evidence type="ECO:0000256" key="4">
    <source>
        <dbReference type="ARBA" id="ARBA00022980"/>
    </source>
</evidence>
<feature type="non-terminal residue" evidence="17">
    <location>
        <position position="284"/>
    </location>
</feature>
<keyword evidence="6" id="KW-0496">Mitochondrion</keyword>
<feature type="compositionally biased region" description="Low complexity" evidence="15">
    <location>
        <begin position="20"/>
        <end position="43"/>
    </location>
</feature>
<evidence type="ECO:0000256" key="2">
    <source>
        <dbReference type="ARBA" id="ARBA00004173"/>
    </source>
</evidence>
<proteinExistence type="inferred from homology"/>
<evidence type="ECO:0000256" key="11">
    <source>
        <dbReference type="ARBA" id="ARBA00035184"/>
    </source>
</evidence>
<evidence type="ECO:0000256" key="15">
    <source>
        <dbReference type="SAM" id="MobiDB-lite"/>
    </source>
</evidence>
<keyword evidence="8" id="KW-0687">Ribonucleoprotein</keyword>
<name>A0AAJ7WKV0_PETMA</name>
<keyword evidence="4" id="KW-0689">Ribosomal protein</keyword>
<evidence type="ECO:0000256" key="9">
    <source>
        <dbReference type="ARBA" id="ARBA00023306"/>
    </source>
</evidence>
<evidence type="ECO:0000256" key="5">
    <source>
        <dbReference type="ARBA" id="ARBA00023054"/>
    </source>
</evidence>
<dbReference type="PANTHER" id="PTHR31761">
    <property type="entry name" value="GROWTH ARREST AND DNA DAMAGE-INDUCIBLE PROTEINS-INTERACTING PROTEIN 1 GADD45GIP1"/>
    <property type="match status" value="1"/>
</dbReference>
<dbReference type="RefSeq" id="XP_032801335.1">
    <property type="nucleotide sequence ID" value="XM_032945444.1"/>
</dbReference>
<evidence type="ECO:0000256" key="14">
    <source>
        <dbReference type="SAM" id="Coils"/>
    </source>
</evidence>
<dbReference type="GO" id="GO:0005634">
    <property type="term" value="C:nucleus"/>
    <property type="evidence" value="ECO:0007669"/>
    <property type="project" value="UniProtKB-SubCell"/>
</dbReference>
<comment type="function">
    <text evidence="13">Acts as a negative regulator of G1 to S cell cycle phase progression by inhibiting cyclin-dependent kinases. Inhibitory effects are additive with GADD45 proteins but also occur in the absence of GADD45 proteins. Acts as a repressor of the orphan nuclear receptor NR4A1 by inhibiting AB domain-mediated transcriptional activity. May be involved in the hormone-mediated regulation of NR4A1 transcriptional activity. May play a role in mitochondrial protein synthesis.</text>
</comment>
<dbReference type="GO" id="GO:0005739">
    <property type="term" value="C:mitochondrion"/>
    <property type="evidence" value="ECO:0007669"/>
    <property type="project" value="UniProtKB-SubCell"/>
</dbReference>
<keyword evidence="9" id="KW-0131">Cell cycle</keyword>
<feature type="region of interest" description="Disordered" evidence="15">
    <location>
        <begin position="174"/>
        <end position="198"/>
    </location>
</feature>
<gene>
    <name evidence="17" type="primary">GADD45GIP1</name>
</gene>
<keyword evidence="7" id="KW-0539">Nucleus</keyword>
<feature type="compositionally biased region" description="Basic and acidic residues" evidence="15">
    <location>
        <begin position="174"/>
        <end position="185"/>
    </location>
</feature>
<organism evidence="16 17">
    <name type="scientific">Petromyzon marinus</name>
    <name type="common">Sea lamprey</name>
    <dbReference type="NCBI Taxonomy" id="7757"/>
    <lineage>
        <taxon>Eukaryota</taxon>
        <taxon>Metazoa</taxon>
        <taxon>Chordata</taxon>
        <taxon>Craniata</taxon>
        <taxon>Vertebrata</taxon>
        <taxon>Cyclostomata</taxon>
        <taxon>Hyperoartia</taxon>
        <taxon>Petromyzontiformes</taxon>
        <taxon>Petromyzontidae</taxon>
        <taxon>Petromyzon</taxon>
    </lineage>
</organism>
<evidence type="ECO:0000256" key="12">
    <source>
        <dbReference type="ARBA" id="ARBA00035485"/>
    </source>
</evidence>
<dbReference type="Proteomes" id="UP001318040">
    <property type="component" value="Unplaced"/>
</dbReference>
<evidence type="ECO:0000256" key="13">
    <source>
        <dbReference type="ARBA" id="ARBA00060144"/>
    </source>
</evidence>
<evidence type="ECO:0000256" key="3">
    <source>
        <dbReference type="ARBA" id="ARBA00005421"/>
    </source>
</evidence>
<evidence type="ECO:0000313" key="17">
    <source>
        <dbReference type="RefSeq" id="XP_032801335.1"/>
    </source>
</evidence>
<dbReference type="Pfam" id="PF10147">
    <property type="entry name" value="CR6_interact"/>
    <property type="match status" value="1"/>
</dbReference>
<evidence type="ECO:0000256" key="10">
    <source>
        <dbReference type="ARBA" id="ARBA00030700"/>
    </source>
</evidence>
<evidence type="ECO:0000313" key="16">
    <source>
        <dbReference type="Proteomes" id="UP001318040"/>
    </source>
</evidence>
<comment type="similarity">
    <text evidence="3">Belongs to the mitochondrion-specific ribosomal protein mL64 family.</text>
</comment>
<keyword evidence="16" id="KW-1185">Reference proteome</keyword>
<protein>
    <recommendedName>
        <fullName evidence="11">Large ribosomal subunit protein mL64</fullName>
    </recommendedName>
    <alternativeName>
        <fullName evidence="10">39S ribosomal protein L59, mitochondrial</fullName>
    </alternativeName>
    <alternativeName>
        <fullName evidence="12">Growth arrest and DNA damage-inducible proteins-interacting protein 1</fullName>
    </alternativeName>
</protein>
<dbReference type="GO" id="GO:1990904">
    <property type="term" value="C:ribonucleoprotein complex"/>
    <property type="evidence" value="ECO:0007669"/>
    <property type="project" value="UniProtKB-KW"/>
</dbReference>
<feature type="compositionally biased region" description="Basic and acidic residues" evidence="15">
    <location>
        <begin position="105"/>
        <end position="115"/>
    </location>
</feature>